<dbReference type="SMART" id="SM00228">
    <property type="entry name" value="PDZ"/>
    <property type="match status" value="1"/>
</dbReference>
<accession>A0A914P128</accession>
<dbReference type="InterPro" id="IPR036388">
    <property type="entry name" value="WH-like_DNA-bd_sf"/>
</dbReference>
<dbReference type="SUPFAM" id="SSF46785">
    <property type="entry name" value="Winged helix' DNA-binding domain"/>
    <property type="match status" value="1"/>
</dbReference>
<evidence type="ECO:0000259" key="2">
    <source>
        <dbReference type="PROSITE" id="PS50106"/>
    </source>
</evidence>
<evidence type="ECO:0000256" key="1">
    <source>
        <dbReference type="SAM" id="MobiDB-lite"/>
    </source>
</evidence>
<evidence type="ECO:0000313" key="5">
    <source>
        <dbReference type="WBParaSite" id="PDA_v2.g11469.t1"/>
    </source>
</evidence>
<dbReference type="Gene3D" id="2.30.42.10">
    <property type="match status" value="1"/>
</dbReference>
<dbReference type="InterPro" id="IPR001478">
    <property type="entry name" value="PDZ"/>
</dbReference>
<evidence type="ECO:0000259" key="3">
    <source>
        <dbReference type="PROSITE" id="PS50186"/>
    </source>
</evidence>
<sequence length="404" mass="45639">MTLLTDEQATPIALAPSRHVVPLRKQSQALQHASYRGSRFSRPSNNYLRRRNSIERERMPRPSFAEEDTDYGCDYFSDGNSEVFTDFTSVSQQRKKRVLRHSRKQSSNNYYRRQMSPSFVSTSFSNASMAIDEIEIQFDLSKGRLGLKIMVTEENNGFCILIAEIEPNSLAARDKRIKPDMIIVAVNGRGLGYYTKDDAVEMLRQACTTGARYVTFTFAQTEREKFTPRDDTVLPIDTSAWVKQTMQQLPAINEECRLKMVYNPCCLNAGGFPSSGVGSSVCDSDSSFPANPNLTQLYQLQPKRFNVQSKMDIAVSMFLPGGLELKHKTNGKKTFASTEMVDWLRSNVHGLEEAEKCHKFANKLVEDGLIALAIDNKQFVVKTEGYYYFTDKLQTSCLSKASNG</sequence>
<dbReference type="InterPro" id="IPR015506">
    <property type="entry name" value="Dsh/Dvl-rel"/>
</dbReference>
<dbReference type="GO" id="GO:0005829">
    <property type="term" value="C:cytosol"/>
    <property type="evidence" value="ECO:0007669"/>
    <property type="project" value="TreeGrafter"/>
</dbReference>
<dbReference type="Gene3D" id="1.10.10.10">
    <property type="entry name" value="Winged helix-like DNA-binding domain superfamily/Winged helix DNA-binding domain"/>
    <property type="match status" value="1"/>
</dbReference>
<dbReference type="PROSITE" id="PS50186">
    <property type="entry name" value="DEP"/>
    <property type="match status" value="1"/>
</dbReference>
<reference evidence="5" key="1">
    <citation type="submission" date="2022-11" db="UniProtKB">
        <authorList>
            <consortium name="WormBaseParasite"/>
        </authorList>
    </citation>
    <scope>IDENTIFICATION</scope>
</reference>
<protein>
    <submittedName>
        <fullName evidence="5">PDZ domain-containing protein</fullName>
    </submittedName>
</protein>
<organism evidence="4 5">
    <name type="scientific">Panagrolaimus davidi</name>
    <dbReference type="NCBI Taxonomy" id="227884"/>
    <lineage>
        <taxon>Eukaryota</taxon>
        <taxon>Metazoa</taxon>
        <taxon>Ecdysozoa</taxon>
        <taxon>Nematoda</taxon>
        <taxon>Chromadorea</taxon>
        <taxon>Rhabditida</taxon>
        <taxon>Tylenchina</taxon>
        <taxon>Panagrolaimomorpha</taxon>
        <taxon>Panagrolaimoidea</taxon>
        <taxon>Panagrolaimidae</taxon>
        <taxon>Panagrolaimus</taxon>
    </lineage>
</organism>
<dbReference type="PROSITE" id="PS50106">
    <property type="entry name" value="PDZ"/>
    <property type="match status" value="1"/>
</dbReference>
<proteinExistence type="predicted"/>
<dbReference type="InterPro" id="IPR036034">
    <property type="entry name" value="PDZ_sf"/>
</dbReference>
<dbReference type="GO" id="GO:0035556">
    <property type="term" value="P:intracellular signal transduction"/>
    <property type="evidence" value="ECO:0007669"/>
    <property type="project" value="InterPro"/>
</dbReference>
<dbReference type="InterPro" id="IPR036390">
    <property type="entry name" value="WH_DNA-bd_sf"/>
</dbReference>
<dbReference type="CDD" id="cd00136">
    <property type="entry name" value="PDZ_canonical"/>
    <property type="match status" value="1"/>
</dbReference>
<dbReference type="InterPro" id="IPR000591">
    <property type="entry name" value="DEP_dom"/>
</dbReference>
<dbReference type="Proteomes" id="UP000887578">
    <property type="component" value="Unplaced"/>
</dbReference>
<keyword evidence="4" id="KW-1185">Reference proteome</keyword>
<evidence type="ECO:0000313" key="4">
    <source>
        <dbReference type="Proteomes" id="UP000887578"/>
    </source>
</evidence>
<dbReference type="GO" id="GO:0005109">
    <property type="term" value="F:frizzled binding"/>
    <property type="evidence" value="ECO:0007669"/>
    <property type="project" value="TreeGrafter"/>
</dbReference>
<name>A0A914P128_9BILA</name>
<feature type="region of interest" description="Disordered" evidence="1">
    <location>
        <begin position="31"/>
        <end position="66"/>
    </location>
</feature>
<dbReference type="Pfam" id="PF00595">
    <property type="entry name" value="PDZ"/>
    <property type="match status" value="1"/>
</dbReference>
<dbReference type="PANTHER" id="PTHR10878">
    <property type="entry name" value="SEGMENT POLARITY PROTEIN DISHEVELLED"/>
    <property type="match status" value="1"/>
</dbReference>
<dbReference type="GO" id="GO:0060070">
    <property type="term" value="P:canonical Wnt signaling pathway"/>
    <property type="evidence" value="ECO:0007669"/>
    <property type="project" value="TreeGrafter"/>
</dbReference>
<dbReference type="WBParaSite" id="PDA_v2.g11469.t1">
    <property type="protein sequence ID" value="PDA_v2.g11469.t1"/>
    <property type="gene ID" value="PDA_v2.g11469"/>
</dbReference>
<dbReference type="AlphaFoldDB" id="A0A914P128"/>
<feature type="domain" description="PDZ" evidence="2">
    <location>
        <begin position="133"/>
        <end position="206"/>
    </location>
</feature>
<dbReference type="PANTHER" id="PTHR10878:SF25">
    <property type="entry name" value="SEGMENT POLARITY PROTEIN DISHEVELLED"/>
    <property type="match status" value="1"/>
</dbReference>
<feature type="domain" description="DEP" evidence="3">
    <location>
        <begin position="332"/>
        <end position="391"/>
    </location>
</feature>
<dbReference type="SUPFAM" id="SSF50156">
    <property type="entry name" value="PDZ domain-like"/>
    <property type="match status" value="1"/>
</dbReference>